<accession>A0A5E4D313</accession>
<evidence type="ECO:0000313" key="1">
    <source>
        <dbReference type="EMBL" id="VTJ88584.1"/>
    </source>
</evidence>
<dbReference type="InterPro" id="IPR031747">
    <property type="entry name" value="TMEM232"/>
</dbReference>
<dbReference type="Proteomes" id="UP000335636">
    <property type="component" value="Unassembled WGS sequence"/>
</dbReference>
<evidence type="ECO:0000313" key="2">
    <source>
        <dbReference type="Proteomes" id="UP000335636"/>
    </source>
</evidence>
<reference evidence="1" key="1">
    <citation type="submission" date="2019-04" db="EMBL/GenBank/DDBJ databases">
        <authorList>
            <person name="Alioto T."/>
            <person name="Alioto T."/>
        </authorList>
    </citation>
    <scope>NUCLEOTIDE SEQUENCE [LARGE SCALE GENOMIC DNA]</scope>
</reference>
<feature type="non-terminal residue" evidence="1">
    <location>
        <position position="1"/>
    </location>
</feature>
<sequence length="54" mass="6472">LSFSEEPYHKYPSIYSNVQFILKTSEIICKRELSESIFIHEENEEEYKNIDSDV</sequence>
<proteinExistence type="predicted"/>
<protein>
    <submittedName>
        <fullName evidence="1">Uncharacterized protein</fullName>
    </submittedName>
</protein>
<dbReference type="Pfam" id="PF15877">
    <property type="entry name" value="TMEM232"/>
    <property type="match status" value="1"/>
</dbReference>
<dbReference type="EMBL" id="CABDUW010003024">
    <property type="protein sequence ID" value="VTJ88584.1"/>
    <property type="molecule type" value="Genomic_DNA"/>
</dbReference>
<keyword evidence="2" id="KW-1185">Reference proteome</keyword>
<dbReference type="AlphaFoldDB" id="A0A5E4D313"/>
<feature type="non-terminal residue" evidence="1">
    <location>
        <position position="54"/>
    </location>
</feature>
<name>A0A5E4D313_MARMO</name>
<organism evidence="1 2">
    <name type="scientific">Marmota monax</name>
    <name type="common">Woodchuck</name>
    <dbReference type="NCBI Taxonomy" id="9995"/>
    <lineage>
        <taxon>Eukaryota</taxon>
        <taxon>Metazoa</taxon>
        <taxon>Chordata</taxon>
        <taxon>Craniata</taxon>
        <taxon>Vertebrata</taxon>
        <taxon>Euteleostomi</taxon>
        <taxon>Mammalia</taxon>
        <taxon>Eutheria</taxon>
        <taxon>Euarchontoglires</taxon>
        <taxon>Glires</taxon>
        <taxon>Rodentia</taxon>
        <taxon>Sciuromorpha</taxon>
        <taxon>Sciuridae</taxon>
        <taxon>Xerinae</taxon>
        <taxon>Marmotini</taxon>
        <taxon>Marmota</taxon>
    </lineage>
</organism>
<comment type="caution">
    <text evidence="1">The sequence shown here is derived from an EMBL/GenBank/DDBJ whole genome shotgun (WGS) entry which is preliminary data.</text>
</comment>
<gene>
    <name evidence="1" type="ORF">MONAX_5E047222</name>
</gene>